<proteinExistence type="predicted"/>
<feature type="non-terminal residue" evidence="1">
    <location>
        <position position="1"/>
    </location>
</feature>
<protein>
    <submittedName>
        <fullName evidence="1">Uncharacterized protein</fullName>
    </submittedName>
</protein>
<sequence length="299" mass="33457">WYSIMGGRKRMIRGKDIEHPYPVEQPLLANLCQIAFFLEQVADSIYEHQYKPLHDLYLTAERIYSQLQRWASSAGIGSLATAQRKISSELTALSTLHNAYYQVIQVIFRPFLATDYTLHTQEAGEIWLRHACRIAIDAAIDGITFVKTIFQALNLQKLRRRDAFFLEMSCSLLLIESLRQPSKHPNNIIYINSAIDTLKSMPNDAPVTTVIYSIQSITDAVEKFIALQNPLQAVPTLSAFSNCSMAPGIKERIKSVGSILNDQDSSSGTLFGSQEQFPPFLLSATGQSTSPSFPESTPH</sequence>
<gene>
    <name evidence="1" type="ORF">FALBO_15048</name>
</gene>
<evidence type="ECO:0000313" key="1">
    <source>
        <dbReference type="EMBL" id="KAF4458219.1"/>
    </source>
</evidence>
<dbReference type="Proteomes" id="UP000554235">
    <property type="component" value="Unassembled WGS sequence"/>
</dbReference>
<comment type="caution">
    <text evidence="1">The sequence shown here is derived from an EMBL/GenBank/DDBJ whole genome shotgun (WGS) entry which is preliminary data.</text>
</comment>
<keyword evidence="2" id="KW-1185">Reference proteome</keyword>
<evidence type="ECO:0000313" key="2">
    <source>
        <dbReference type="Proteomes" id="UP000554235"/>
    </source>
</evidence>
<feature type="non-terminal residue" evidence="1">
    <location>
        <position position="299"/>
    </location>
</feature>
<dbReference type="AlphaFoldDB" id="A0A8H4P0P4"/>
<name>A0A8H4P0P4_9HYPO</name>
<dbReference type="OrthoDB" id="2123952at2759"/>
<dbReference type="EMBL" id="JAADYS010002536">
    <property type="protein sequence ID" value="KAF4458219.1"/>
    <property type="molecule type" value="Genomic_DNA"/>
</dbReference>
<dbReference type="CDD" id="cd12148">
    <property type="entry name" value="fungal_TF_MHR"/>
    <property type="match status" value="1"/>
</dbReference>
<organism evidence="1 2">
    <name type="scientific">Fusarium albosuccineum</name>
    <dbReference type="NCBI Taxonomy" id="1237068"/>
    <lineage>
        <taxon>Eukaryota</taxon>
        <taxon>Fungi</taxon>
        <taxon>Dikarya</taxon>
        <taxon>Ascomycota</taxon>
        <taxon>Pezizomycotina</taxon>
        <taxon>Sordariomycetes</taxon>
        <taxon>Hypocreomycetidae</taxon>
        <taxon>Hypocreales</taxon>
        <taxon>Nectriaceae</taxon>
        <taxon>Fusarium</taxon>
        <taxon>Fusarium decemcellulare species complex</taxon>
    </lineage>
</organism>
<reference evidence="1 2" key="1">
    <citation type="submission" date="2020-01" db="EMBL/GenBank/DDBJ databases">
        <title>Identification and distribution of gene clusters putatively required for synthesis of sphingolipid metabolism inhibitors in phylogenetically diverse species of the filamentous fungus Fusarium.</title>
        <authorList>
            <person name="Kim H.-S."/>
            <person name="Busman M."/>
            <person name="Brown D.W."/>
            <person name="Divon H."/>
            <person name="Uhlig S."/>
            <person name="Proctor R.H."/>
        </authorList>
    </citation>
    <scope>NUCLEOTIDE SEQUENCE [LARGE SCALE GENOMIC DNA]</scope>
    <source>
        <strain evidence="1 2">NRRL 20459</strain>
    </source>
</reference>
<accession>A0A8H4P0P4</accession>